<feature type="compositionally biased region" description="Basic and acidic residues" evidence="1">
    <location>
        <begin position="1"/>
        <end position="10"/>
    </location>
</feature>
<name>A0ABP0DAS0_9PEZI</name>
<keyword evidence="3" id="KW-1185">Reference proteome</keyword>
<comment type="caution">
    <text evidence="2">The sequence shown here is derived from an EMBL/GenBank/DDBJ whole genome shotgun (WGS) entry which is preliminary data.</text>
</comment>
<feature type="compositionally biased region" description="Polar residues" evidence="1">
    <location>
        <begin position="11"/>
        <end position="21"/>
    </location>
</feature>
<organism evidence="2 3">
    <name type="scientific">Sporothrix epigloea</name>
    <dbReference type="NCBI Taxonomy" id="1892477"/>
    <lineage>
        <taxon>Eukaryota</taxon>
        <taxon>Fungi</taxon>
        <taxon>Dikarya</taxon>
        <taxon>Ascomycota</taxon>
        <taxon>Pezizomycotina</taxon>
        <taxon>Sordariomycetes</taxon>
        <taxon>Sordariomycetidae</taxon>
        <taxon>Ophiostomatales</taxon>
        <taxon>Ophiostomataceae</taxon>
        <taxon>Sporothrix</taxon>
    </lineage>
</organism>
<evidence type="ECO:0000256" key="1">
    <source>
        <dbReference type="SAM" id="MobiDB-lite"/>
    </source>
</evidence>
<evidence type="ECO:0000313" key="3">
    <source>
        <dbReference type="Proteomes" id="UP001642501"/>
    </source>
</evidence>
<protein>
    <submittedName>
        <fullName evidence="2">Uncharacterized protein</fullName>
    </submittedName>
</protein>
<reference evidence="2 3" key="1">
    <citation type="submission" date="2024-01" db="EMBL/GenBank/DDBJ databases">
        <authorList>
            <person name="Allen C."/>
            <person name="Tagirdzhanova G."/>
        </authorList>
    </citation>
    <scope>NUCLEOTIDE SEQUENCE [LARGE SCALE GENOMIC DNA]</scope>
    <source>
        <strain evidence="2 3">CBS 573.63</strain>
    </source>
</reference>
<sequence length="177" mass="19443">MPFSSSKRDSISTAGSSSKNHVTIHGSDDPAIIKALREAEEDFGEPLLPWDVEVIKASMERRPKARQQPPSTTRQWKEKQMHFVAWHKDTEANRAASESPTTALAVLLKTLSGMPEDAQQSVGLVGIGSVCHRRPMLCPPATISNSFDETAFAPAQRAAIYEDDGFGRCTMSWTKNS</sequence>
<accession>A0ABP0DAS0</accession>
<proteinExistence type="predicted"/>
<dbReference type="Proteomes" id="UP001642501">
    <property type="component" value="Unassembled WGS sequence"/>
</dbReference>
<evidence type="ECO:0000313" key="2">
    <source>
        <dbReference type="EMBL" id="CAK7265313.1"/>
    </source>
</evidence>
<gene>
    <name evidence="2" type="ORF">SEPCBS57363_001518</name>
</gene>
<dbReference type="EMBL" id="CAWUOM010000016">
    <property type="protein sequence ID" value="CAK7265313.1"/>
    <property type="molecule type" value="Genomic_DNA"/>
</dbReference>
<feature type="region of interest" description="Disordered" evidence="1">
    <location>
        <begin position="1"/>
        <end position="27"/>
    </location>
</feature>